<feature type="region of interest" description="Disordered" evidence="1">
    <location>
        <begin position="369"/>
        <end position="424"/>
    </location>
</feature>
<dbReference type="Proteomes" id="UP001295423">
    <property type="component" value="Unassembled WGS sequence"/>
</dbReference>
<dbReference type="EMBL" id="CAKOGP040000890">
    <property type="protein sequence ID" value="CAJ1940438.1"/>
    <property type="molecule type" value="Genomic_DNA"/>
</dbReference>
<evidence type="ECO:0000256" key="2">
    <source>
        <dbReference type="SAM" id="SignalP"/>
    </source>
</evidence>
<feature type="chain" id="PRO_5042154441" description="DUF3598 domain-containing protein" evidence="2">
    <location>
        <begin position="26"/>
        <end position="424"/>
    </location>
</feature>
<feature type="compositionally biased region" description="Basic and acidic residues" evidence="1">
    <location>
        <begin position="369"/>
        <end position="380"/>
    </location>
</feature>
<gene>
    <name evidence="3" type="ORF">CYCCA115_LOCUS7042</name>
</gene>
<organism evidence="3 4">
    <name type="scientific">Cylindrotheca closterium</name>
    <dbReference type="NCBI Taxonomy" id="2856"/>
    <lineage>
        <taxon>Eukaryota</taxon>
        <taxon>Sar</taxon>
        <taxon>Stramenopiles</taxon>
        <taxon>Ochrophyta</taxon>
        <taxon>Bacillariophyta</taxon>
        <taxon>Bacillariophyceae</taxon>
        <taxon>Bacillariophycidae</taxon>
        <taxon>Bacillariales</taxon>
        <taxon>Bacillariaceae</taxon>
        <taxon>Cylindrotheca</taxon>
    </lineage>
</organism>
<evidence type="ECO:0008006" key="5">
    <source>
        <dbReference type="Google" id="ProtNLM"/>
    </source>
</evidence>
<protein>
    <recommendedName>
        <fullName evidence="5">DUF3598 domain-containing protein</fullName>
    </recommendedName>
</protein>
<dbReference type="Gene3D" id="2.40.128.20">
    <property type="match status" value="1"/>
</dbReference>
<sequence length="424" mass="46547">MPSATAVGTLSRAFLIISSSVVANGFVLPLQPRTSSKTSQDWQCSLTTTSTPSETDDAALQWELFNKHHAKGSWKGIWTTYNFIGDVIDETVASVDLIPGPDQIQHTHTIVVGAKRSDCATCFDSMEKKTLPVAEYSPVDLKKSRFAACSMVNGPSLLRSGAMATELVLNHGDGRVRVIFQHAPVWEQGVEPGSCPPQGLKLFRALISREALRDAPPTADTEAANPPKEGNPIFNRPVPPFNWFKKWGGNISTAWTWGKQKGNQGWAVEEMDDGDAWQGVTPVDSWNLRLGSIHVQCPSVITDASTGICRLAWLPDDETLLRVEAGVMVLQPLIEDDVMTGFELPSLTSLRCDMMKKTGELDREKEFIPSRDLNKDDDTNNKVQEPQIDTKNSSEASRIKKTQSSNPQPESDSSSNPIRDSLSL</sequence>
<keyword evidence="2" id="KW-0732">Signal</keyword>
<name>A0AAD2CNG8_9STRA</name>
<feature type="signal peptide" evidence="2">
    <location>
        <begin position="1"/>
        <end position="25"/>
    </location>
</feature>
<evidence type="ECO:0000313" key="3">
    <source>
        <dbReference type="EMBL" id="CAJ1940438.1"/>
    </source>
</evidence>
<evidence type="ECO:0000256" key="1">
    <source>
        <dbReference type="SAM" id="MobiDB-lite"/>
    </source>
</evidence>
<proteinExistence type="predicted"/>
<feature type="compositionally biased region" description="Polar residues" evidence="1">
    <location>
        <begin position="381"/>
        <end position="396"/>
    </location>
</feature>
<keyword evidence="4" id="KW-1185">Reference proteome</keyword>
<dbReference type="AlphaFoldDB" id="A0AAD2CNG8"/>
<evidence type="ECO:0000313" key="4">
    <source>
        <dbReference type="Proteomes" id="UP001295423"/>
    </source>
</evidence>
<dbReference type="InterPro" id="IPR012674">
    <property type="entry name" value="Calycin"/>
</dbReference>
<comment type="caution">
    <text evidence="3">The sequence shown here is derived from an EMBL/GenBank/DDBJ whole genome shotgun (WGS) entry which is preliminary data.</text>
</comment>
<accession>A0AAD2CNG8</accession>
<reference evidence="3" key="1">
    <citation type="submission" date="2023-08" db="EMBL/GenBank/DDBJ databases">
        <authorList>
            <person name="Audoor S."/>
            <person name="Bilcke G."/>
        </authorList>
    </citation>
    <scope>NUCLEOTIDE SEQUENCE</scope>
</reference>
<feature type="compositionally biased region" description="Low complexity" evidence="1">
    <location>
        <begin position="403"/>
        <end position="417"/>
    </location>
</feature>